<feature type="region of interest" description="Disordered" evidence="1">
    <location>
        <begin position="15"/>
        <end position="55"/>
    </location>
</feature>
<dbReference type="SUPFAM" id="SSF47592">
    <property type="entry name" value="SWIB/MDM2 domain"/>
    <property type="match status" value="1"/>
</dbReference>
<dbReference type="InterPro" id="IPR003121">
    <property type="entry name" value="SWIB_MDM2_domain"/>
</dbReference>
<feature type="domain" description="DM2" evidence="2">
    <location>
        <begin position="329"/>
        <end position="406"/>
    </location>
</feature>
<dbReference type="AlphaFoldDB" id="A0AAD3STW6"/>
<dbReference type="CDD" id="cd10568">
    <property type="entry name" value="SWIB_like"/>
    <property type="match status" value="1"/>
</dbReference>
<gene>
    <name evidence="3" type="ORF">Nepgr_018577</name>
</gene>
<dbReference type="PROSITE" id="PS51925">
    <property type="entry name" value="SWIB_MDM2"/>
    <property type="match status" value="1"/>
</dbReference>
<keyword evidence="4" id="KW-1185">Reference proteome</keyword>
<feature type="region of interest" description="Disordered" evidence="1">
    <location>
        <begin position="64"/>
        <end position="83"/>
    </location>
</feature>
<proteinExistence type="predicted"/>
<protein>
    <recommendedName>
        <fullName evidence="2">DM2 domain-containing protein</fullName>
    </recommendedName>
</protein>
<feature type="region of interest" description="Disordered" evidence="1">
    <location>
        <begin position="118"/>
        <end position="155"/>
    </location>
</feature>
<evidence type="ECO:0000259" key="2">
    <source>
        <dbReference type="PROSITE" id="PS51925"/>
    </source>
</evidence>
<dbReference type="Pfam" id="PF02201">
    <property type="entry name" value="SWIB"/>
    <property type="match status" value="1"/>
</dbReference>
<sequence>MGLLIALRDCNFACPESGGESSPRKDSEVECGDGIMNPTKNAGVPSVFGNPGAASQLLPGNNQIQFASHAQNQPHFPSSESQAQALAQAQYAQAQAQAAYVQFQAQLQGQGSSNVSIVSPPVLTPSSASAKRASQKPPSKAPTSSNANVGSPLKTMELAPAARRKKRKFPEKQIPEKIAALLPESALYTRLVDLEARVDAALARKKMDMQEYNKSPLHFQKTLRVYVFNTFSNQNQLDGESTSSSESPSWTLKIIGRIVEDGADCSNSAGPKFSSFFKRITIYLDQSLYPDKNVILWENTRSATLHEGFEVKRKGDKEFTAVIKLEMNYAVEKFQLSATLSRVLGIEVETRARVITALWHYVKFKKLQDPNDPAVFACDLPLQKVFGEEKIKFTAAAQKLSQHLSPFQPIHLEHRIKLSGNCPSGNTCYDVTVDVPFPFEKEMFPFVASTEKHGEIDAYDEAIAAAMKKIDEHRRRRAFFLGFSESPAEFINTLIASQSRDLKVVAGDAVRNAEKESHSAFFNQSWVEDAAIQYLNRKSGAGLDATKGK</sequence>
<dbReference type="InterPro" id="IPR036885">
    <property type="entry name" value="SWIB_MDM2_dom_sf"/>
</dbReference>
<dbReference type="PANTHER" id="PTHR13844">
    <property type="entry name" value="SWI/SNF-RELATED MATRIX-ASSOCIATED ACTIN-DEPENDENT REGULATOR OF CHROMATIN SUBFAMILY D"/>
    <property type="match status" value="1"/>
</dbReference>
<name>A0AAD3STW6_NEPGR</name>
<dbReference type="Proteomes" id="UP001279734">
    <property type="component" value="Unassembled WGS sequence"/>
</dbReference>
<organism evidence="3 4">
    <name type="scientific">Nepenthes gracilis</name>
    <name type="common">Slender pitcher plant</name>
    <dbReference type="NCBI Taxonomy" id="150966"/>
    <lineage>
        <taxon>Eukaryota</taxon>
        <taxon>Viridiplantae</taxon>
        <taxon>Streptophyta</taxon>
        <taxon>Embryophyta</taxon>
        <taxon>Tracheophyta</taxon>
        <taxon>Spermatophyta</taxon>
        <taxon>Magnoliopsida</taxon>
        <taxon>eudicotyledons</taxon>
        <taxon>Gunneridae</taxon>
        <taxon>Pentapetalae</taxon>
        <taxon>Caryophyllales</taxon>
        <taxon>Nepenthaceae</taxon>
        <taxon>Nepenthes</taxon>
    </lineage>
</organism>
<dbReference type="InterPro" id="IPR019835">
    <property type="entry name" value="SWIB_domain"/>
</dbReference>
<reference evidence="3" key="1">
    <citation type="submission" date="2023-05" db="EMBL/GenBank/DDBJ databases">
        <title>Nepenthes gracilis genome sequencing.</title>
        <authorList>
            <person name="Fukushima K."/>
        </authorList>
    </citation>
    <scope>NUCLEOTIDE SEQUENCE</scope>
    <source>
        <strain evidence="3">SING2019-196</strain>
    </source>
</reference>
<evidence type="ECO:0000313" key="3">
    <source>
        <dbReference type="EMBL" id="GMH16736.1"/>
    </source>
</evidence>
<evidence type="ECO:0000256" key="1">
    <source>
        <dbReference type="SAM" id="MobiDB-lite"/>
    </source>
</evidence>
<dbReference type="EMBL" id="BSYO01000017">
    <property type="protein sequence ID" value="GMH16736.1"/>
    <property type="molecule type" value="Genomic_DNA"/>
</dbReference>
<dbReference type="SMART" id="SM00151">
    <property type="entry name" value="SWIB"/>
    <property type="match status" value="1"/>
</dbReference>
<feature type="compositionally biased region" description="Polar residues" evidence="1">
    <location>
        <begin position="64"/>
        <end position="81"/>
    </location>
</feature>
<dbReference type="Gene3D" id="1.10.245.10">
    <property type="entry name" value="SWIB/MDM2 domain"/>
    <property type="match status" value="1"/>
</dbReference>
<evidence type="ECO:0000313" key="4">
    <source>
        <dbReference type="Proteomes" id="UP001279734"/>
    </source>
</evidence>
<comment type="caution">
    <text evidence="3">The sequence shown here is derived from an EMBL/GenBank/DDBJ whole genome shotgun (WGS) entry which is preliminary data.</text>
</comment>
<accession>A0AAD3STW6</accession>